<sequence>MPEGYRKAYRLMKQAEKFNRPVVCFVDTAGAACGEEAEARGQGQAIAQNLVLMQGLKVPVISIIIGEGGSGGALGIAVANRVYMLKNSVYSVISAEGCAEILLKDVSRACEIAESLKITSEDMISMSVSDGVFDEDFDNFDSMCGNISERLFADIQELSAISKDELLAQRYARFRKIGIFNEN</sequence>
<keyword evidence="4 12" id="KW-0808">Transferase</keyword>
<proteinExistence type="predicted"/>
<comment type="caution">
    <text evidence="12">The sequence shown here is derived from an EMBL/GenBank/DDBJ whole genome shotgun (WGS) entry which is preliminary data.</text>
</comment>
<keyword evidence="5" id="KW-0547">Nucleotide-binding</keyword>
<reference evidence="12" key="1">
    <citation type="submission" date="2019-08" db="EMBL/GenBank/DDBJ databases">
        <authorList>
            <person name="Kucharzyk K."/>
            <person name="Murdoch R.W."/>
            <person name="Higgins S."/>
            <person name="Loffler F."/>
        </authorList>
    </citation>
    <scope>NUCLEOTIDE SEQUENCE</scope>
</reference>
<dbReference type="GO" id="GO:0005524">
    <property type="term" value="F:ATP binding"/>
    <property type="evidence" value="ECO:0007669"/>
    <property type="project" value="UniProtKB-KW"/>
</dbReference>
<dbReference type="InterPro" id="IPR029045">
    <property type="entry name" value="ClpP/crotonase-like_dom_sf"/>
</dbReference>
<keyword evidence="3" id="KW-0444">Lipid biosynthesis</keyword>
<dbReference type="AlphaFoldDB" id="A0A644ZAE3"/>
<evidence type="ECO:0000256" key="2">
    <source>
        <dbReference type="ARBA" id="ARBA00011883"/>
    </source>
</evidence>
<protein>
    <recommendedName>
        <fullName evidence="2">acetyl-CoA carboxytransferase</fullName>
        <ecNumber evidence="2">2.1.3.15</ecNumber>
    </recommendedName>
</protein>
<gene>
    <name evidence="12" type="primary">accA_12</name>
    <name evidence="12" type="ORF">SDC9_84494</name>
</gene>
<dbReference type="GO" id="GO:0003989">
    <property type="term" value="F:acetyl-CoA carboxylase activity"/>
    <property type="evidence" value="ECO:0007669"/>
    <property type="project" value="InterPro"/>
</dbReference>
<evidence type="ECO:0000256" key="6">
    <source>
        <dbReference type="ARBA" id="ARBA00022832"/>
    </source>
</evidence>
<dbReference type="InterPro" id="IPR001095">
    <property type="entry name" value="Acetyl_CoA_COase_a_su"/>
</dbReference>
<evidence type="ECO:0000256" key="8">
    <source>
        <dbReference type="ARBA" id="ARBA00023098"/>
    </source>
</evidence>
<dbReference type="Gene3D" id="3.90.226.10">
    <property type="entry name" value="2-enoyl-CoA Hydratase, Chain A, domain 1"/>
    <property type="match status" value="1"/>
</dbReference>
<evidence type="ECO:0000256" key="4">
    <source>
        <dbReference type="ARBA" id="ARBA00022679"/>
    </source>
</evidence>
<dbReference type="InterPro" id="IPR011763">
    <property type="entry name" value="COA_CT_C"/>
</dbReference>
<comment type="catalytic activity">
    <reaction evidence="10">
        <text>N(6)-carboxybiotinyl-L-lysyl-[protein] + acetyl-CoA = N(6)-biotinyl-L-lysyl-[protein] + malonyl-CoA</text>
        <dbReference type="Rhea" id="RHEA:54728"/>
        <dbReference type="Rhea" id="RHEA-COMP:10505"/>
        <dbReference type="Rhea" id="RHEA-COMP:10506"/>
        <dbReference type="ChEBI" id="CHEBI:57288"/>
        <dbReference type="ChEBI" id="CHEBI:57384"/>
        <dbReference type="ChEBI" id="CHEBI:83144"/>
        <dbReference type="ChEBI" id="CHEBI:83145"/>
        <dbReference type="EC" id="2.1.3.15"/>
    </reaction>
</comment>
<dbReference type="UniPathway" id="UPA00655">
    <property type="reaction ID" value="UER00711"/>
</dbReference>
<dbReference type="PANTHER" id="PTHR42853">
    <property type="entry name" value="ACETYL-COENZYME A CARBOXYLASE CARBOXYL TRANSFERASE SUBUNIT ALPHA"/>
    <property type="match status" value="1"/>
</dbReference>
<dbReference type="PROSITE" id="PS50989">
    <property type="entry name" value="COA_CT_CTER"/>
    <property type="match status" value="1"/>
</dbReference>
<accession>A0A644ZAE3</accession>
<dbReference type="SUPFAM" id="SSF52096">
    <property type="entry name" value="ClpP/crotonase"/>
    <property type="match status" value="1"/>
</dbReference>
<dbReference type="GO" id="GO:0006633">
    <property type="term" value="P:fatty acid biosynthetic process"/>
    <property type="evidence" value="ECO:0007669"/>
    <property type="project" value="UniProtKB-KW"/>
</dbReference>
<dbReference type="PANTHER" id="PTHR42853:SF3">
    <property type="entry name" value="ACETYL-COENZYME A CARBOXYLASE CARBOXYL TRANSFERASE SUBUNIT ALPHA, CHLOROPLASTIC"/>
    <property type="match status" value="1"/>
</dbReference>
<comment type="pathway">
    <text evidence="1">Lipid metabolism; malonyl-CoA biosynthesis; malonyl-CoA from acetyl-CoA: step 1/1.</text>
</comment>
<keyword evidence="6" id="KW-0276">Fatty acid metabolism</keyword>
<evidence type="ECO:0000256" key="5">
    <source>
        <dbReference type="ARBA" id="ARBA00022741"/>
    </source>
</evidence>
<evidence type="ECO:0000256" key="9">
    <source>
        <dbReference type="ARBA" id="ARBA00023160"/>
    </source>
</evidence>
<evidence type="ECO:0000313" key="12">
    <source>
        <dbReference type="EMBL" id="MPM37875.1"/>
    </source>
</evidence>
<dbReference type="EMBL" id="VSSQ01008096">
    <property type="protein sequence ID" value="MPM37875.1"/>
    <property type="molecule type" value="Genomic_DNA"/>
</dbReference>
<keyword evidence="12" id="KW-0436">Ligase</keyword>
<keyword evidence="7" id="KW-0067">ATP-binding</keyword>
<organism evidence="12">
    <name type="scientific">bioreactor metagenome</name>
    <dbReference type="NCBI Taxonomy" id="1076179"/>
    <lineage>
        <taxon>unclassified sequences</taxon>
        <taxon>metagenomes</taxon>
        <taxon>ecological metagenomes</taxon>
    </lineage>
</organism>
<keyword evidence="9" id="KW-0275">Fatty acid biosynthesis</keyword>
<evidence type="ECO:0000256" key="3">
    <source>
        <dbReference type="ARBA" id="ARBA00022516"/>
    </source>
</evidence>
<dbReference type="PRINTS" id="PR01069">
    <property type="entry name" value="ACCCTRFRASEA"/>
</dbReference>
<evidence type="ECO:0000256" key="1">
    <source>
        <dbReference type="ARBA" id="ARBA00004956"/>
    </source>
</evidence>
<dbReference type="Pfam" id="PF03255">
    <property type="entry name" value="ACCA"/>
    <property type="match status" value="1"/>
</dbReference>
<dbReference type="GO" id="GO:0009317">
    <property type="term" value="C:acetyl-CoA carboxylase complex"/>
    <property type="evidence" value="ECO:0007669"/>
    <property type="project" value="InterPro"/>
</dbReference>
<name>A0A644ZAE3_9ZZZZ</name>
<evidence type="ECO:0000259" key="11">
    <source>
        <dbReference type="PROSITE" id="PS50989"/>
    </source>
</evidence>
<feature type="domain" description="CoA carboxyltransferase C-terminal" evidence="11">
    <location>
        <begin position="1"/>
        <end position="157"/>
    </location>
</feature>
<dbReference type="GO" id="GO:2001295">
    <property type="term" value="P:malonyl-CoA biosynthetic process"/>
    <property type="evidence" value="ECO:0007669"/>
    <property type="project" value="UniProtKB-UniPathway"/>
</dbReference>
<evidence type="ECO:0000256" key="10">
    <source>
        <dbReference type="ARBA" id="ARBA00049152"/>
    </source>
</evidence>
<evidence type="ECO:0000256" key="7">
    <source>
        <dbReference type="ARBA" id="ARBA00022840"/>
    </source>
</evidence>
<keyword evidence="8" id="KW-0443">Lipid metabolism</keyword>
<dbReference type="GO" id="GO:0016743">
    <property type="term" value="F:carboxyl- or carbamoyltransferase activity"/>
    <property type="evidence" value="ECO:0007669"/>
    <property type="project" value="InterPro"/>
</dbReference>
<dbReference type="EC" id="2.1.3.15" evidence="2"/>